<evidence type="ECO:0000313" key="2">
    <source>
        <dbReference type="EMBL" id="QTE04036.1"/>
    </source>
</evidence>
<sequence>MEVAQLQSLLIDALARIAELEKKKAPRQRQTRSLLADRFEQNDWVIESFEPRELQNLYLRVTQTHALYHVIVKAALFGLITLDDYLRAMRATILTDVADCECDIDNTTAREHCHFIVAVAFKDAGRAALRSRLNRLVERRLETGPSKRSDWPRYLYVNKSIDVYAHFYCTVRYIYESRDCRTIRRPDQFDIMGTKPVVWSLTMPAIVPDRRVFNRDTFQEDHVNKRCYACNRGVCRYGAHCTEYHYYVGTPYRVSNGRVSYVRESGETGRYLPTKDFGAWKWIPDQTNKTVTLNKRERDWYEMHPESKHYELGTPNPRKRQAQPQPNKPAPPPKRIRIISPATQIKRTKTLFSMS</sequence>
<proteinExistence type="predicted"/>
<evidence type="ECO:0000256" key="1">
    <source>
        <dbReference type="SAM" id="MobiDB-lite"/>
    </source>
</evidence>
<dbReference type="EMBL" id="MW046585">
    <property type="protein sequence ID" value="QTE04036.1"/>
    <property type="molecule type" value="Genomic_DNA"/>
</dbReference>
<reference evidence="2" key="1">
    <citation type="submission" date="2020-09" db="EMBL/GenBank/DDBJ databases">
        <title>Parvovirus dark matter in the feces of wild birds.</title>
        <authorList>
            <person name="Dai Z."/>
            <person name="Yang S."/>
            <person name="Zhang W."/>
        </authorList>
    </citation>
    <scope>NUCLEOTIDE SEQUENCE</scope>
    <source>
        <strain evidence="2">Bfb11par012</strain>
    </source>
</reference>
<name>A0A8A4XEA3_9VIRU</name>
<feature type="region of interest" description="Disordered" evidence="1">
    <location>
        <begin position="306"/>
        <end position="337"/>
    </location>
</feature>
<organism evidence="2">
    <name type="scientific">Emberiza spodocephala parvoviridae sp</name>
    <dbReference type="NCBI Taxonomy" id="2794481"/>
    <lineage>
        <taxon>Viruses</taxon>
        <taxon>Monodnaviria</taxon>
        <taxon>Shotokuvirae</taxon>
        <taxon>Cossaviricota</taxon>
        <taxon>Quintoviricetes</taxon>
        <taxon>Piccovirales</taxon>
        <taxon>Parvoviridae</taxon>
    </lineage>
</organism>
<protein>
    <submittedName>
        <fullName evidence="2">Uncharacterized protein</fullName>
    </submittedName>
</protein>
<accession>A0A8A4XEA3</accession>